<feature type="domain" description="NB-ARC" evidence="6">
    <location>
        <begin position="188"/>
        <end position="342"/>
    </location>
</feature>
<dbReference type="InterPro" id="IPR002182">
    <property type="entry name" value="NB-ARC"/>
</dbReference>
<dbReference type="Proteomes" id="UP000030645">
    <property type="component" value="Unassembled WGS sequence"/>
</dbReference>
<dbReference type="Gene3D" id="1.10.10.10">
    <property type="entry name" value="Winged helix-like DNA-binding domain superfamily/Winged helix DNA-binding domain"/>
    <property type="match status" value="1"/>
</dbReference>
<dbReference type="InterPro" id="IPR027417">
    <property type="entry name" value="P-loop_NTPase"/>
</dbReference>
<dbReference type="Pfam" id="PF25019">
    <property type="entry name" value="LRR_R13L1-DRL21"/>
    <property type="match status" value="1"/>
</dbReference>
<dbReference type="SUPFAM" id="SSF52540">
    <property type="entry name" value="P-loop containing nucleoside triphosphate hydrolases"/>
    <property type="match status" value="1"/>
</dbReference>
<feature type="domain" description="R13L1/DRL21-like LRR repeat region" evidence="9">
    <location>
        <begin position="694"/>
        <end position="816"/>
    </location>
</feature>
<proteinExistence type="predicted"/>
<dbReference type="Pfam" id="PF18052">
    <property type="entry name" value="Rx_N"/>
    <property type="match status" value="1"/>
</dbReference>
<reference evidence="11" key="1">
    <citation type="submission" date="2013-01" db="EMBL/GenBank/DDBJ databases">
        <title>Draft Genome Sequence of a Mulberry Tree, Morus notabilis C.K. Schneid.</title>
        <authorList>
            <person name="He N."/>
            <person name="Zhao S."/>
        </authorList>
    </citation>
    <scope>NUCLEOTIDE SEQUENCE</scope>
</reference>
<dbReference type="GO" id="GO:0005524">
    <property type="term" value="F:ATP binding"/>
    <property type="evidence" value="ECO:0007669"/>
    <property type="project" value="UniProtKB-KW"/>
</dbReference>
<evidence type="ECO:0000313" key="10">
    <source>
        <dbReference type="EMBL" id="EXB94434.1"/>
    </source>
</evidence>
<feature type="domain" description="Disease resistance N-terminal" evidence="7">
    <location>
        <begin position="10"/>
        <end position="97"/>
    </location>
</feature>
<organism evidence="10 11">
    <name type="scientific">Morus notabilis</name>
    <dbReference type="NCBI Taxonomy" id="981085"/>
    <lineage>
        <taxon>Eukaryota</taxon>
        <taxon>Viridiplantae</taxon>
        <taxon>Streptophyta</taxon>
        <taxon>Embryophyta</taxon>
        <taxon>Tracheophyta</taxon>
        <taxon>Spermatophyta</taxon>
        <taxon>Magnoliopsida</taxon>
        <taxon>eudicotyledons</taxon>
        <taxon>Gunneridae</taxon>
        <taxon>Pentapetalae</taxon>
        <taxon>rosids</taxon>
        <taxon>fabids</taxon>
        <taxon>Rosales</taxon>
        <taxon>Moraceae</taxon>
        <taxon>Moreae</taxon>
        <taxon>Morus</taxon>
    </lineage>
</organism>
<dbReference type="InterPro" id="IPR032675">
    <property type="entry name" value="LRR_dom_sf"/>
</dbReference>
<dbReference type="Gene3D" id="3.80.10.10">
    <property type="entry name" value="Ribonuclease Inhibitor"/>
    <property type="match status" value="4"/>
</dbReference>
<evidence type="ECO:0000259" key="7">
    <source>
        <dbReference type="Pfam" id="PF18052"/>
    </source>
</evidence>
<dbReference type="InterPro" id="IPR036388">
    <property type="entry name" value="WH-like_DNA-bd_sf"/>
</dbReference>
<dbReference type="GO" id="GO:0043531">
    <property type="term" value="F:ADP binding"/>
    <property type="evidence" value="ECO:0007669"/>
    <property type="project" value="InterPro"/>
</dbReference>
<evidence type="ECO:0000259" key="6">
    <source>
        <dbReference type="Pfam" id="PF00931"/>
    </source>
</evidence>
<dbReference type="GO" id="GO:0051707">
    <property type="term" value="P:response to other organism"/>
    <property type="evidence" value="ECO:0007669"/>
    <property type="project" value="UniProtKB-ARBA"/>
</dbReference>
<dbReference type="PANTHER" id="PTHR36766">
    <property type="entry name" value="PLANT BROAD-SPECTRUM MILDEW RESISTANCE PROTEIN RPW8"/>
    <property type="match status" value="1"/>
</dbReference>
<dbReference type="Gene3D" id="3.40.50.300">
    <property type="entry name" value="P-loop containing nucleotide triphosphate hydrolases"/>
    <property type="match status" value="1"/>
</dbReference>
<feature type="domain" description="Disease resistance protein winged helix" evidence="8">
    <location>
        <begin position="430"/>
        <end position="500"/>
    </location>
</feature>
<name>W9RJC9_9ROSA</name>
<dbReference type="Pfam" id="PF23559">
    <property type="entry name" value="WHD_DRP"/>
    <property type="match status" value="1"/>
</dbReference>
<dbReference type="GO" id="GO:0006952">
    <property type="term" value="P:defense response"/>
    <property type="evidence" value="ECO:0007669"/>
    <property type="project" value="UniProtKB-KW"/>
</dbReference>
<dbReference type="EMBL" id="KE345160">
    <property type="protein sequence ID" value="EXB94434.1"/>
    <property type="molecule type" value="Genomic_DNA"/>
</dbReference>
<evidence type="ECO:0000256" key="1">
    <source>
        <dbReference type="ARBA" id="ARBA00022614"/>
    </source>
</evidence>
<dbReference type="FunFam" id="1.10.10.10:FF:000322">
    <property type="entry name" value="Probable disease resistance protein At1g63360"/>
    <property type="match status" value="1"/>
</dbReference>
<evidence type="ECO:0000256" key="2">
    <source>
        <dbReference type="ARBA" id="ARBA00022737"/>
    </source>
</evidence>
<dbReference type="eggNOG" id="KOG4658">
    <property type="taxonomic scope" value="Eukaryota"/>
</dbReference>
<evidence type="ECO:0000256" key="4">
    <source>
        <dbReference type="ARBA" id="ARBA00022821"/>
    </source>
</evidence>
<dbReference type="OrthoDB" id="5279713at2759"/>
<keyword evidence="3" id="KW-0547">Nucleotide-binding</keyword>
<sequence>MADIILTPIVELIIGTLGSAAVDEIKSVYGAKDELCKLESPLSTIRSVLVDAEKRQIREEQVRDWLEKLEAVLDDADDLVDGVAAEGLRQKVMSGKKISKKVRTFFSSNNQLVFRHKMARRIKDIRERLSEIAAERRVLYLVERHEPATRVRDESHSFVVEKNVVGRDKDRKAIIELLLGPQNGTRQEKDVHVIPIVGMGGLGKTTLAQLVFNDERVQQHFELKVWVCVSNDFNVKVLCEKITKIVTNENIGNLEMEQLQRMLREKLNGKRLVLVLDDVWSEDARKWRELKELLTASCSKGSRIIVTTRLHTVANVMGTMQPQDLGILDSEDSWNLFKKMADDEGKELTNATLVDTAKGILAKCAGLPLAISMIGSTLLCSRNPETDWPSFLENDLSIITREEDGVLSTLKLSYDYLPSHLKPCFAYCRLFPKDHDFDVQTLVILWVAQGFIKPSRSQNLEEIGYQYFRDLLSRSFFQEAKKDELNMVTTCKMHDLVHDLSKKVAGEKYATIASIEDPRKVHHVSFDFESRWRLEVPSSLLQAQRLRSFLFPSDVIDVAWGLTTWDEIISNLKFLRVLHMHRAWIQIVPHSIGKLKHLRYLDLSYNSEIETLPASITKLVNLQTLKLNQCWSLRELPSEINKLVNLRHLELQNCWTITHMPRGLTQLTNLQTLSLVVLSEKIPDSMTLSKHSKLDELMGLNNLKGDLKIKGIRRGMETAVTKLRENKHLRSLYLDFTESNEDAPSSEQEWKTTLEGLQPHANLRDLTLDMYGGANLHSLLFPLKNLVALVLANCSKCQQLPSLDQFHSLKKMELHRLLALEDITINEGDSFFSTSSPVSVLPSLETLKLEVLPKFRGWWRSDMAAENQVEQVVFPSFPRLSHLSIYGCPKLTSMPCYPNVEGELTLSDTSGKHFEQTMLMRVPEPQKISTTTTTTTTTEVENVIYHPLSKLTSLTLENVGHLQYLPANQMKSLASLKALRIQNCPELKYLSPGIQNLTSLEYLRIDGCEELQLVANDDYSVNEWQGLTSLRSLEFANLPQLVTLPEGLQFLSTLKDLTIEGCQNFTGLPDWICNWCSLESLHIPQSPTFKSVPGSISSLTSLQELIINDKEMNPREIRGDLDLSSCSTSGT</sequence>
<keyword evidence="1" id="KW-0433">Leucine-rich repeat</keyword>
<dbReference type="Gene3D" id="1.20.5.4130">
    <property type="match status" value="1"/>
</dbReference>
<dbReference type="PANTHER" id="PTHR36766:SF70">
    <property type="entry name" value="DISEASE RESISTANCE PROTEIN RGA4"/>
    <property type="match status" value="1"/>
</dbReference>
<evidence type="ECO:0000259" key="9">
    <source>
        <dbReference type="Pfam" id="PF25019"/>
    </source>
</evidence>
<accession>W9RJC9</accession>
<dbReference type="Pfam" id="PF00931">
    <property type="entry name" value="NB-ARC"/>
    <property type="match status" value="1"/>
</dbReference>
<keyword evidence="5" id="KW-0067">ATP-binding</keyword>
<dbReference type="AlphaFoldDB" id="W9RJC9"/>
<protein>
    <submittedName>
        <fullName evidence="10">Putative disease resistance protein RGA4</fullName>
    </submittedName>
</protein>
<dbReference type="InterPro" id="IPR056789">
    <property type="entry name" value="LRR_R13L1-DRL21"/>
</dbReference>
<dbReference type="InterPro" id="IPR058922">
    <property type="entry name" value="WHD_DRP"/>
</dbReference>
<evidence type="ECO:0000256" key="3">
    <source>
        <dbReference type="ARBA" id="ARBA00022741"/>
    </source>
</evidence>
<dbReference type="InterPro" id="IPR041118">
    <property type="entry name" value="Rx_N"/>
</dbReference>
<evidence type="ECO:0000259" key="8">
    <source>
        <dbReference type="Pfam" id="PF23559"/>
    </source>
</evidence>
<dbReference type="SUPFAM" id="SSF52047">
    <property type="entry name" value="RNI-like"/>
    <property type="match status" value="1"/>
</dbReference>
<keyword evidence="4" id="KW-0611">Plant defense</keyword>
<dbReference type="PRINTS" id="PR00364">
    <property type="entry name" value="DISEASERSIST"/>
</dbReference>
<evidence type="ECO:0000256" key="5">
    <source>
        <dbReference type="ARBA" id="ARBA00022840"/>
    </source>
</evidence>
<dbReference type="FunFam" id="3.40.50.300:FF:001091">
    <property type="entry name" value="Probable disease resistance protein At1g61300"/>
    <property type="match status" value="1"/>
</dbReference>
<keyword evidence="2" id="KW-0677">Repeat</keyword>
<dbReference type="KEGG" id="mnt:21401890"/>
<dbReference type="SUPFAM" id="SSF52058">
    <property type="entry name" value="L domain-like"/>
    <property type="match status" value="1"/>
</dbReference>
<evidence type="ECO:0000313" key="11">
    <source>
        <dbReference type="Proteomes" id="UP000030645"/>
    </source>
</evidence>
<gene>
    <name evidence="10" type="ORF">L484_018933</name>
</gene>
<keyword evidence="11" id="KW-1185">Reference proteome</keyword>